<comment type="similarity">
    <text evidence="1">Belongs to the peptidase M24B family.</text>
</comment>
<evidence type="ECO:0000259" key="8">
    <source>
        <dbReference type="Pfam" id="PF16188"/>
    </source>
</evidence>
<dbReference type="InterPro" id="IPR000994">
    <property type="entry name" value="Pept_M24"/>
</dbReference>
<dbReference type="InterPro" id="IPR000587">
    <property type="entry name" value="Creatinase_N"/>
</dbReference>
<evidence type="ECO:0000259" key="7">
    <source>
        <dbReference type="Pfam" id="PF01321"/>
    </source>
</evidence>
<organism evidence="9 10">
    <name type="scientific">Mytilus edulis</name>
    <name type="common">Blue mussel</name>
    <dbReference type="NCBI Taxonomy" id="6550"/>
    <lineage>
        <taxon>Eukaryota</taxon>
        <taxon>Metazoa</taxon>
        <taxon>Spiralia</taxon>
        <taxon>Lophotrochozoa</taxon>
        <taxon>Mollusca</taxon>
        <taxon>Bivalvia</taxon>
        <taxon>Autobranchia</taxon>
        <taxon>Pteriomorphia</taxon>
        <taxon>Mytilida</taxon>
        <taxon>Mytiloidea</taxon>
        <taxon>Mytilidae</taxon>
        <taxon>Mytilinae</taxon>
        <taxon>Mytilus</taxon>
    </lineage>
</organism>
<evidence type="ECO:0000313" key="10">
    <source>
        <dbReference type="Proteomes" id="UP000683360"/>
    </source>
</evidence>
<dbReference type="InterPro" id="IPR029149">
    <property type="entry name" value="Creatin/AminoP/Spt16_N"/>
</dbReference>
<evidence type="ECO:0000259" key="6">
    <source>
        <dbReference type="Pfam" id="PF00557"/>
    </source>
</evidence>
<evidence type="ECO:0000256" key="1">
    <source>
        <dbReference type="ARBA" id="ARBA00008766"/>
    </source>
</evidence>
<keyword evidence="10" id="KW-1185">Reference proteome</keyword>
<evidence type="ECO:0000256" key="2">
    <source>
        <dbReference type="ARBA" id="ARBA00022723"/>
    </source>
</evidence>
<feature type="chain" id="PRO_5035718769" evidence="5">
    <location>
        <begin position="20"/>
        <end position="1441"/>
    </location>
</feature>
<dbReference type="Pfam" id="PF01321">
    <property type="entry name" value="Creatinase_N"/>
    <property type="match status" value="2"/>
</dbReference>
<comment type="caution">
    <text evidence="9">The sequence shown here is derived from an EMBL/GenBank/DDBJ whole genome shotgun (WGS) entry which is preliminary data.</text>
</comment>
<dbReference type="OrthoDB" id="9995434at2759"/>
<sequence length="1441" mass="162291">MHHLNIIIGISIIICFAEAVPVLDHSHHRYKRNNGLKTQSPDDRDSCKPGVTSPVTRVNTTERLKALRDLFTGDGIDGYIIPSGDAHQSEYPSDYDLRRGYISGFSGSAGTAIVLKTKAALWTDGRYYLAAEDELDCNWILMRAGESDTPTMTKWLIDNLGATNGTVGASPFFTSSSSWLSMESTLKEGTVNMKQITNDLIDQIWTTGRPSEPNSTINALPIEYAGRSWQDKISDMHTAMAEQNVDTLIVTGLDETAWLFNLRAKDIAFNPFFISYAIVDRKNSKTRLFLNDKNRKLTENQTDDATNQKLHEHLNTGNTGNCNGMSGTLCRGLYKLTIIMVVDYSTMLTEVQNINTDSGISQVWVAFQCNYALYSALSSKKVHQANTPAALIKTRKNAIEQQGMRNSHKRDAVALITFIANLEKTMKDGTKEWTEVSAALDLKEHRLSQEKNRGLSFSSISAVGSNGAIIHYHPSADTDKKLSLNEINAEHNRGLSFPSISGSGPNGAVIHYFPTPATDRKLSVDEMYLLDSGGQYLDGTTDVTRTFHFGSPTAYQKECYTRVLMGQVDLARILFPNTLYGREIDAIARRPLWDVGLEYRHGTGHGIGSYLSVHEGPGRISLSHASFDSDEKLDEFMFFSDEPGYYEAGQFGIRLENIVMVTEAETEYNFMNSTFLTFETVTLVPYEPNLIDYDLLSPEQIKWINTYHSKVQKEIGPLVSSDPVASEWLSSRTQTVMGRTNMGDNLHTNLVFLLNLSTTMKDLRDRPALRQVPLVRVDSSQRLYDLRQEFNSNGVNLQGVIIPSEDAHQSEFPAEYDKRRTYISGFEGSHGLAIVLKDKAALWTDGRYYTQAENQLDCNWILMKQDEPNTPTYEEWILANLGTSSTMSNRNIGLNPLFITSSAWITMDRNLKAENINLYQMNKDLVDAIWQFGRPGRPSSKIHVLEDRFSGKNWQQKVTEDVYKAMLDRKADVLIITQLDEIAWLFNLRGSDVKYNPFFMSYAILETQNGNLRIRLFLWDKLRKLTEQPSDPESTSKLNVYLNTGVSGSCTDRIGMCVEVEDYNTFINAVIATVNKRDVKKVWIPFQCNYAIYKVITKEIYQGNTPAALKKFQKNPTEQQGLRNAHKRDAVALITFAARLENQVKSGQFPVATELSAANQLDSFRGREIYNRGTSFPTLSAYGINAAIIHYMPSLSTNVEIKTDNMYLLDSGGQYLDGTTDVTRTFHYGVPTNHQKECYTRVLMGHIDLARFIFYKGAYGPYGREIDAIARRPLWEVGLDYRHGTGHGVGAYLSVHEGPGRISLAHPRVDKDIPLDEFQVFSDEPGYYETNGFGVRIENMVMIVKKYQFMDSVFLGFETLTLVPYEPTLIDFSLMSPAQIDWMNNYHNKVQREIGPLIVNDTLATAWLRARTVSVNINKGDNLKINFILLISSVCLILGIS</sequence>
<feature type="domain" description="Peptidase M24" evidence="6">
    <location>
        <begin position="488"/>
        <end position="663"/>
    </location>
</feature>
<evidence type="ECO:0000256" key="3">
    <source>
        <dbReference type="ARBA" id="ARBA00022801"/>
    </source>
</evidence>
<dbReference type="GO" id="GO:0070006">
    <property type="term" value="F:metalloaminopeptidase activity"/>
    <property type="evidence" value="ECO:0007669"/>
    <property type="project" value="InterPro"/>
</dbReference>
<dbReference type="Pfam" id="PF16188">
    <property type="entry name" value="Peptidase_M24_C"/>
    <property type="match status" value="2"/>
</dbReference>
<keyword evidence="3 9" id="KW-0378">Hydrolase</keyword>
<dbReference type="SUPFAM" id="SSF55920">
    <property type="entry name" value="Creatinase/aminopeptidase"/>
    <property type="match status" value="3"/>
</dbReference>
<keyword evidence="2" id="KW-0479">Metal-binding</keyword>
<reference evidence="9" key="1">
    <citation type="submission" date="2021-03" db="EMBL/GenBank/DDBJ databases">
        <authorList>
            <person name="Bekaert M."/>
        </authorList>
    </citation>
    <scope>NUCLEOTIDE SEQUENCE</scope>
</reference>
<feature type="domain" description="Peptidase M24" evidence="6">
    <location>
        <begin position="1121"/>
        <end position="1343"/>
    </location>
</feature>
<dbReference type="Gene3D" id="3.90.230.10">
    <property type="entry name" value="Creatinase/methionine aminopeptidase superfamily"/>
    <property type="match status" value="3"/>
</dbReference>
<dbReference type="InterPro" id="IPR032416">
    <property type="entry name" value="Peptidase_M24_C"/>
</dbReference>
<dbReference type="CDD" id="cd01085">
    <property type="entry name" value="APP"/>
    <property type="match status" value="2"/>
</dbReference>
<keyword evidence="9" id="KW-0645">Protease</keyword>
<evidence type="ECO:0000313" key="9">
    <source>
        <dbReference type="EMBL" id="CAG2241101.1"/>
    </source>
</evidence>
<feature type="signal peptide" evidence="5">
    <location>
        <begin position="1"/>
        <end position="19"/>
    </location>
</feature>
<name>A0A8S3UIN7_MYTED</name>
<dbReference type="Gene3D" id="3.40.350.10">
    <property type="entry name" value="Creatinase/prolidase N-terminal domain"/>
    <property type="match status" value="4"/>
</dbReference>
<evidence type="ECO:0000256" key="4">
    <source>
        <dbReference type="SAM" id="MobiDB-lite"/>
    </source>
</evidence>
<gene>
    <name evidence="9" type="ORF">MEDL_53306</name>
</gene>
<dbReference type="Pfam" id="PF16189">
    <property type="entry name" value="Creatinase_N_2"/>
    <property type="match status" value="2"/>
</dbReference>
<feature type="domain" description="Peptidase M24 C-terminal" evidence="8">
    <location>
        <begin position="1354"/>
        <end position="1412"/>
    </location>
</feature>
<keyword evidence="9" id="KW-0031">Aminopeptidase</keyword>
<dbReference type="InterPro" id="IPR033740">
    <property type="entry name" value="Pept_M24B"/>
</dbReference>
<feature type="region of interest" description="Disordered" evidence="4">
    <location>
        <begin position="33"/>
        <end position="54"/>
    </location>
</feature>
<evidence type="ECO:0000256" key="5">
    <source>
        <dbReference type="SAM" id="SignalP"/>
    </source>
</evidence>
<feature type="domain" description="Creatinase N-terminal" evidence="7">
    <location>
        <begin position="782"/>
        <end position="893"/>
    </location>
</feature>
<dbReference type="EMBL" id="CAJPWZ010002579">
    <property type="protein sequence ID" value="CAG2241101.1"/>
    <property type="molecule type" value="Genomic_DNA"/>
</dbReference>
<dbReference type="PANTHER" id="PTHR43763">
    <property type="entry name" value="XAA-PRO AMINOPEPTIDASE 1"/>
    <property type="match status" value="1"/>
</dbReference>
<dbReference type="Pfam" id="PF00557">
    <property type="entry name" value="Peptidase_M24"/>
    <property type="match status" value="3"/>
</dbReference>
<dbReference type="InterPro" id="IPR050422">
    <property type="entry name" value="X-Pro_aminopeptidase_P"/>
</dbReference>
<feature type="domain" description="Peptidase M24" evidence="6">
    <location>
        <begin position="403"/>
        <end position="478"/>
    </location>
</feature>
<dbReference type="PANTHER" id="PTHR43763:SF18">
    <property type="entry name" value="XAA-PRO AMINOPEPTIDASE 1"/>
    <property type="match status" value="1"/>
</dbReference>
<feature type="domain" description="Creatinase N-terminal" evidence="7">
    <location>
        <begin position="63"/>
        <end position="196"/>
    </location>
</feature>
<accession>A0A8S3UIN7</accession>
<dbReference type="InterPro" id="IPR036005">
    <property type="entry name" value="Creatinase/aminopeptidase-like"/>
</dbReference>
<dbReference type="FunFam" id="3.90.230.10:FF:000009">
    <property type="entry name" value="xaa-Pro aminopeptidase 2"/>
    <property type="match status" value="2"/>
</dbReference>
<proteinExistence type="inferred from homology"/>
<feature type="domain" description="Peptidase M24 C-terminal" evidence="8">
    <location>
        <begin position="675"/>
        <end position="735"/>
    </location>
</feature>
<dbReference type="EC" id="3.4.11.9" evidence="9"/>
<dbReference type="Proteomes" id="UP000683360">
    <property type="component" value="Unassembled WGS sequence"/>
</dbReference>
<dbReference type="GO" id="GO:0046872">
    <property type="term" value="F:metal ion binding"/>
    <property type="evidence" value="ECO:0007669"/>
    <property type="project" value="UniProtKB-KW"/>
</dbReference>
<dbReference type="FunFam" id="3.40.350.10:FF:000003">
    <property type="entry name" value="Xaa-pro aminopeptidase P"/>
    <property type="match status" value="2"/>
</dbReference>
<keyword evidence="5" id="KW-0732">Signal</keyword>
<protein>
    <submittedName>
        <fullName evidence="9">PepP</fullName>
        <ecNumber evidence="9">3.4.11.9</ecNumber>
    </submittedName>
</protein>
<dbReference type="SUPFAM" id="SSF53092">
    <property type="entry name" value="Creatinase/prolidase N-terminal domain"/>
    <property type="match status" value="2"/>
</dbReference>